<keyword evidence="2 5" id="KW-0812">Transmembrane</keyword>
<protein>
    <recommendedName>
        <fullName evidence="8">Bax inhibitor 1</fullName>
    </recommendedName>
</protein>
<feature type="transmembrane region" description="Helical" evidence="5">
    <location>
        <begin position="628"/>
        <end position="648"/>
    </location>
</feature>
<feature type="transmembrane region" description="Helical" evidence="5">
    <location>
        <begin position="368"/>
        <end position="390"/>
    </location>
</feature>
<dbReference type="InterPro" id="IPR006214">
    <property type="entry name" value="Bax_inhibitor_1-related"/>
</dbReference>
<proteinExistence type="predicted"/>
<evidence type="ECO:0000256" key="3">
    <source>
        <dbReference type="ARBA" id="ARBA00022989"/>
    </source>
</evidence>
<evidence type="ECO:0000256" key="1">
    <source>
        <dbReference type="ARBA" id="ARBA00004141"/>
    </source>
</evidence>
<comment type="caution">
    <text evidence="6">The sequence shown here is derived from an EMBL/GenBank/DDBJ whole genome shotgun (WGS) entry which is preliminary data.</text>
</comment>
<feature type="transmembrane region" description="Helical" evidence="5">
    <location>
        <begin position="504"/>
        <end position="522"/>
    </location>
</feature>
<evidence type="ECO:0000256" key="5">
    <source>
        <dbReference type="SAM" id="Phobius"/>
    </source>
</evidence>
<evidence type="ECO:0000256" key="4">
    <source>
        <dbReference type="ARBA" id="ARBA00023136"/>
    </source>
</evidence>
<keyword evidence="3 5" id="KW-1133">Transmembrane helix</keyword>
<dbReference type="Pfam" id="PF01027">
    <property type="entry name" value="Bax1-I"/>
    <property type="match status" value="1"/>
</dbReference>
<reference evidence="6 7" key="1">
    <citation type="submission" date="2019-06" db="EMBL/GenBank/DDBJ databases">
        <authorList>
            <person name="Palmer J.M."/>
        </authorList>
    </citation>
    <scope>NUCLEOTIDE SEQUENCE [LARGE SCALE GENOMIC DNA]</scope>
    <source>
        <strain evidence="6 7">TWF106</strain>
    </source>
</reference>
<dbReference type="PANTHER" id="PTHR23291:SF112">
    <property type="entry name" value="GROWTH HORMONE-INDUCIBLE TRANSMEMBRANE PROTEIN"/>
    <property type="match status" value="1"/>
</dbReference>
<dbReference type="AlphaFoldDB" id="A0A7C8R0F4"/>
<dbReference type="GO" id="GO:0005743">
    <property type="term" value="C:mitochondrial inner membrane"/>
    <property type="evidence" value="ECO:0007669"/>
    <property type="project" value="TreeGrafter"/>
</dbReference>
<evidence type="ECO:0000313" key="6">
    <source>
        <dbReference type="EMBL" id="KAF3226854.1"/>
    </source>
</evidence>
<feature type="transmembrane region" description="Helical" evidence="5">
    <location>
        <begin position="572"/>
        <end position="594"/>
    </location>
</feature>
<dbReference type="Proteomes" id="UP000472727">
    <property type="component" value="Unassembled WGS sequence"/>
</dbReference>
<comment type="subcellular location">
    <subcellularLocation>
        <location evidence="1">Membrane</location>
        <topology evidence="1">Multi-pass membrane protein</topology>
    </subcellularLocation>
</comment>
<feature type="transmembrane region" description="Helical" evidence="5">
    <location>
        <begin position="655"/>
        <end position="681"/>
    </location>
</feature>
<gene>
    <name evidence="6" type="ORF">TWF106_011264</name>
</gene>
<organism evidence="6 7">
    <name type="scientific">Orbilia oligospora</name>
    <name type="common">Nematode-trapping fungus</name>
    <name type="synonym">Arthrobotrys oligospora</name>
    <dbReference type="NCBI Taxonomy" id="2813651"/>
    <lineage>
        <taxon>Eukaryota</taxon>
        <taxon>Fungi</taxon>
        <taxon>Dikarya</taxon>
        <taxon>Ascomycota</taxon>
        <taxon>Pezizomycotina</taxon>
        <taxon>Orbiliomycetes</taxon>
        <taxon>Orbiliales</taxon>
        <taxon>Orbiliaceae</taxon>
        <taxon>Orbilia</taxon>
    </lineage>
</organism>
<dbReference type="PANTHER" id="PTHR23291">
    <property type="entry name" value="BAX INHIBITOR-RELATED"/>
    <property type="match status" value="1"/>
</dbReference>
<evidence type="ECO:0000313" key="7">
    <source>
        <dbReference type="Proteomes" id="UP000472727"/>
    </source>
</evidence>
<evidence type="ECO:0008006" key="8">
    <source>
        <dbReference type="Google" id="ProtNLM"/>
    </source>
</evidence>
<feature type="transmembrane region" description="Helical" evidence="5">
    <location>
        <begin position="542"/>
        <end position="560"/>
    </location>
</feature>
<feature type="transmembrane region" description="Helical" evidence="5">
    <location>
        <begin position="693"/>
        <end position="710"/>
    </location>
</feature>
<evidence type="ECO:0000256" key="2">
    <source>
        <dbReference type="ARBA" id="ARBA00022692"/>
    </source>
</evidence>
<dbReference type="EMBL" id="WIWS01000009">
    <property type="protein sequence ID" value="KAF3226854.1"/>
    <property type="molecule type" value="Genomic_DNA"/>
</dbReference>
<name>A0A7C8R0F4_ORBOL</name>
<sequence length="759" mass="83674">MTGISIAVISLQALHTPSTSSLAKRTDENRNGLYNALWGWGFCDGCRYTGICTLVTCPGNRMPSLERYFGHYKELVCSYSHDLENHRRDAVVSSHEEIFHLIRVLKETPNITRGALAKQVFGSPNNMGIESEQEHVIGLAVKALTMVYSTHWLNQNAEHDNGDLVSPNWLKDTPFHAFLEGLFPMIDHPGFGEDASASFWEMKSSITGSKLIRKGGLSFSPTEDFSNHLKLNRKTGVIEIFHHTAFLKENLRITRCMEGPMGVEESLRLGALPRQLALEALDSIQKIIFPLSDPSAVTLLQKLVIEKGFDEDCLRFEASAIREPHETNTRYLYFGARLADIYDELENPTPRGLISRWAKRKGAGHANIATIIAVIIALIFGLVTLGLGGFQAWVSWQQWKHPIEAPKNPSMMSLRRPLVGCAARPAVAFTSIAKKQTATILKPRTFTAAFSSSRPTASRQSVLTTFSKFSKSSNPFSRFQQARNSSFATEPAVVRPNQSALYKGLYAVAVFGGTAFAINFIFNRETREGPIPAYQREYLHETFMYTGLGVGMIGVVAKGLHNVGWSYRLMAMNPWVFAGISLVGGIGTMMATYACPPENYVAKHALWSAFNVSQAAVLSPLLFFNPAILARAGLYTVGMMGAISYVGATAKTDQYLYLGGPLLAGLTVVALSGLAPLVIPATAARTLAFTENLWLYGGLAVFGGITLYDIQKVLYHSRMSEAGLKKRDTVNEAISLELDFINIFIRMVYILQGGGNRRK</sequence>
<accession>A0A7C8R0F4</accession>
<keyword evidence="4 5" id="KW-0472">Membrane</keyword>